<dbReference type="InterPro" id="IPR001451">
    <property type="entry name" value="Hexapep"/>
</dbReference>
<name>A0ABX2ASH5_9BACT</name>
<dbReference type="Pfam" id="PF00132">
    <property type="entry name" value="Hexapep"/>
    <property type="match status" value="1"/>
</dbReference>
<evidence type="ECO:0000313" key="2">
    <source>
        <dbReference type="Proteomes" id="UP001193734"/>
    </source>
</evidence>
<dbReference type="GeneID" id="82157010"/>
<organism evidence="1 2">
    <name type="scientific">Xylanibacter rodentium</name>
    <dbReference type="NCBI Taxonomy" id="2736289"/>
    <lineage>
        <taxon>Bacteria</taxon>
        <taxon>Pseudomonadati</taxon>
        <taxon>Bacteroidota</taxon>
        <taxon>Bacteroidia</taxon>
        <taxon>Bacteroidales</taxon>
        <taxon>Prevotellaceae</taxon>
        <taxon>Xylanibacter</taxon>
    </lineage>
</organism>
<gene>
    <name evidence="1" type="ORF">HPS55_04450</name>
</gene>
<dbReference type="Proteomes" id="UP001193734">
    <property type="component" value="Unassembled WGS sequence"/>
</dbReference>
<accession>A0ABX2ASH5</accession>
<comment type="caution">
    <text evidence="1">The sequence shown here is derived from an EMBL/GenBank/DDBJ whole genome shotgun (WGS) entry which is preliminary data.</text>
</comment>
<protein>
    <submittedName>
        <fullName evidence="1">Uncharacterized protein</fullName>
    </submittedName>
</protein>
<evidence type="ECO:0000313" key="1">
    <source>
        <dbReference type="EMBL" id="NPE13585.1"/>
    </source>
</evidence>
<proteinExistence type="predicted"/>
<dbReference type="RefSeq" id="WP_172324712.1">
    <property type="nucleotide sequence ID" value="NZ_CASGIA010000004.1"/>
</dbReference>
<reference evidence="1 2" key="1">
    <citation type="submission" date="2020-05" db="EMBL/GenBank/DDBJ databases">
        <title>Distinct polysaccharide utilization as determinants for interspecies competition between intestinal Prevotella spp.</title>
        <authorList>
            <person name="Galvez E.J.C."/>
            <person name="Iljazovic A."/>
            <person name="Strowig T."/>
        </authorList>
    </citation>
    <scope>NUCLEOTIDE SEQUENCE [LARGE SCALE GENOMIC DNA]</scope>
    <source>
        <strain evidence="1 2">PROD</strain>
    </source>
</reference>
<dbReference type="Gene3D" id="2.160.10.10">
    <property type="entry name" value="Hexapeptide repeat proteins"/>
    <property type="match status" value="1"/>
</dbReference>
<dbReference type="InterPro" id="IPR011004">
    <property type="entry name" value="Trimer_LpxA-like_sf"/>
</dbReference>
<sequence length="93" mass="10348">MNLTTFADGDFKEVGNNVYIATNVVVAHRVRISDGCKISACSFVNKSFDTKNMLIGGVPAKTLKACEPWTEECKEDVELCENLRIKMGLEYLI</sequence>
<dbReference type="EMBL" id="JABKKE010000005">
    <property type="protein sequence ID" value="NPE13585.1"/>
    <property type="molecule type" value="Genomic_DNA"/>
</dbReference>
<dbReference type="SUPFAM" id="SSF51161">
    <property type="entry name" value="Trimeric LpxA-like enzymes"/>
    <property type="match status" value="1"/>
</dbReference>
<keyword evidence="2" id="KW-1185">Reference proteome</keyword>